<protein>
    <submittedName>
        <fullName evidence="1">Ankyrin repeat-containing domain protein</fullName>
    </submittedName>
</protein>
<feature type="non-terminal residue" evidence="1">
    <location>
        <position position="1"/>
    </location>
</feature>
<dbReference type="Proteomes" id="UP001163835">
    <property type="component" value="Unassembled WGS sequence"/>
</dbReference>
<gene>
    <name evidence="1" type="ORF">F5876DRAFT_53682</name>
</gene>
<accession>A0ACC1THE6</accession>
<comment type="caution">
    <text evidence="1">The sequence shown here is derived from an EMBL/GenBank/DDBJ whole genome shotgun (WGS) entry which is preliminary data.</text>
</comment>
<evidence type="ECO:0000313" key="1">
    <source>
        <dbReference type="EMBL" id="KAJ3804190.1"/>
    </source>
</evidence>
<evidence type="ECO:0000313" key="2">
    <source>
        <dbReference type="Proteomes" id="UP001163835"/>
    </source>
</evidence>
<organism evidence="1 2">
    <name type="scientific">Lentinula aff. lateritia</name>
    <dbReference type="NCBI Taxonomy" id="2804960"/>
    <lineage>
        <taxon>Eukaryota</taxon>
        <taxon>Fungi</taxon>
        <taxon>Dikarya</taxon>
        <taxon>Basidiomycota</taxon>
        <taxon>Agaricomycotina</taxon>
        <taxon>Agaricomycetes</taxon>
        <taxon>Agaricomycetidae</taxon>
        <taxon>Agaricales</taxon>
        <taxon>Marasmiineae</taxon>
        <taxon>Omphalotaceae</taxon>
        <taxon>Lentinula</taxon>
    </lineage>
</organism>
<keyword evidence="2" id="KW-1185">Reference proteome</keyword>
<proteinExistence type="predicted"/>
<sequence>SHKIHKWLNAPDCSANFVTAADNRCSGTGQWIFRVDTYKEWRSNTGILWIQGPGLIIHSKEGMPSLMKNYSWHNNHSKRNMNQHSPVWYHYFDIRDNTESKTTYCGFLLSLVQQMGLSSESIHPALNTLYKSKSFEQLTKEELKSILETMIKDRNDITVAVDALDECQEADAPKVLNWLAASSNDLRIVVTSRLKPELVAQNLLHIELGGPQSRIAEDIARYIEIRIHFQTQWNSAISGEIKDTLNKGAHGIFRWVDCQMMELQKCTRNKDVKEVLKTLPATLTETYNQALGRLTEKGRKDAQHLLLWLLYAFEPLTRTKANEIWKIDLSEQKYDPDEMKLQVRKDIPSTFMTVGQDDIIQLAHASVKEYLISYQQFKEISNSLSFNEHLAHDIMTQTTIIYLMQYEKASFDREGLVAYAVKYWLSHASKVEGFKKLICAMLKNSVQFSRWEEMYNNYFSFPNKSTTGPLYYGALNGLYGASSNLIQSAHNVKQYVDAQGGSFGGALQAASLKGHEPIVKLLVQNDADVNAQGGYFGNALQAASYNGHESVVKLLLKTNADVNAQGGYVGNALQATSLNGHVSIVKLLLENDADVNAQGGVYGNALQAASLNGDESIVKLLLENNADVSACGGKYGNALQAASYMGNKNIVQLLLVRPMPRASIPPLGILKIHHYCNLSLLFFLATHTLSF</sequence>
<reference evidence="1" key="1">
    <citation type="submission" date="2022-09" db="EMBL/GenBank/DDBJ databases">
        <title>A Global Phylogenomic Analysis of the Shiitake Genus Lentinula.</title>
        <authorList>
            <consortium name="DOE Joint Genome Institute"/>
            <person name="Sierra-Patev S."/>
            <person name="Min B."/>
            <person name="Naranjo-Ortiz M."/>
            <person name="Looney B."/>
            <person name="Konkel Z."/>
            <person name="Slot J.C."/>
            <person name="Sakamoto Y."/>
            <person name="Steenwyk J.L."/>
            <person name="Rokas A."/>
            <person name="Carro J."/>
            <person name="Camarero S."/>
            <person name="Ferreira P."/>
            <person name="Molpeceres G."/>
            <person name="Ruiz-Duenas F.J."/>
            <person name="Serrano A."/>
            <person name="Henrissat B."/>
            <person name="Drula E."/>
            <person name="Hughes K.W."/>
            <person name="Mata J.L."/>
            <person name="Ishikawa N.K."/>
            <person name="Vargas-Isla R."/>
            <person name="Ushijima S."/>
            <person name="Smith C.A."/>
            <person name="Ahrendt S."/>
            <person name="Andreopoulos W."/>
            <person name="He G."/>
            <person name="Labutti K."/>
            <person name="Lipzen A."/>
            <person name="Ng V."/>
            <person name="Riley R."/>
            <person name="Sandor L."/>
            <person name="Barry K."/>
            <person name="Martinez A.T."/>
            <person name="Xiao Y."/>
            <person name="Gibbons J.G."/>
            <person name="Terashima K."/>
            <person name="Grigoriev I.V."/>
            <person name="Hibbett D.S."/>
        </authorList>
    </citation>
    <scope>NUCLEOTIDE SEQUENCE</scope>
    <source>
        <strain evidence="1">TMI1499</strain>
    </source>
</reference>
<name>A0ACC1THE6_9AGAR</name>
<dbReference type="EMBL" id="MU796209">
    <property type="protein sequence ID" value="KAJ3804190.1"/>
    <property type="molecule type" value="Genomic_DNA"/>
</dbReference>